<feature type="non-terminal residue" evidence="2">
    <location>
        <position position="1"/>
    </location>
</feature>
<evidence type="ECO:0000256" key="1">
    <source>
        <dbReference type="SAM" id="MobiDB-lite"/>
    </source>
</evidence>
<dbReference type="EMBL" id="RXGB01002263">
    <property type="protein sequence ID" value="TMW95686.1"/>
    <property type="molecule type" value="Genomic_DNA"/>
</dbReference>
<name>A0A6N2BKV1_SOLCI</name>
<organism evidence="2">
    <name type="scientific">Solanum chilense</name>
    <name type="common">Tomato</name>
    <name type="synonym">Lycopersicon chilense</name>
    <dbReference type="NCBI Taxonomy" id="4083"/>
    <lineage>
        <taxon>Eukaryota</taxon>
        <taxon>Viridiplantae</taxon>
        <taxon>Streptophyta</taxon>
        <taxon>Embryophyta</taxon>
        <taxon>Tracheophyta</taxon>
        <taxon>Spermatophyta</taxon>
        <taxon>Magnoliopsida</taxon>
        <taxon>eudicotyledons</taxon>
        <taxon>Gunneridae</taxon>
        <taxon>Pentapetalae</taxon>
        <taxon>asterids</taxon>
        <taxon>lamiids</taxon>
        <taxon>Solanales</taxon>
        <taxon>Solanaceae</taxon>
        <taxon>Solanoideae</taxon>
        <taxon>Solaneae</taxon>
        <taxon>Solanum</taxon>
        <taxon>Solanum subgen. Lycopersicon</taxon>
    </lineage>
</organism>
<evidence type="ECO:0000313" key="2">
    <source>
        <dbReference type="EMBL" id="TMW95686.1"/>
    </source>
</evidence>
<accession>A0A6N2BKV1</accession>
<comment type="caution">
    <text evidence="2">The sequence shown here is derived from an EMBL/GenBank/DDBJ whole genome shotgun (WGS) entry which is preliminary data.</text>
</comment>
<protein>
    <submittedName>
        <fullName evidence="2">Uncharacterized protein</fullName>
    </submittedName>
</protein>
<feature type="region of interest" description="Disordered" evidence="1">
    <location>
        <begin position="109"/>
        <end position="136"/>
    </location>
</feature>
<dbReference type="AlphaFoldDB" id="A0A6N2BKV1"/>
<reference evidence="2" key="1">
    <citation type="submission" date="2019-05" db="EMBL/GenBank/DDBJ databases">
        <title>The de novo reference genome and transcriptome assemblies of the wild tomato species Solanum chilense.</title>
        <authorList>
            <person name="Stam R."/>
            <person name="Nosenko T."/>
            <person name="Hoerger A.C."/>
            <person name="Stephan W."/>
            <person name="Seidel M.A."/>
            <person name="Kuhn J.M.M."/>
            <person name="Haberer G."/>
            <person name="Tellier A."/>
        </authorList>
    </citation>
    <scope>NUCLEOTIDE SEQUENCE</scope>
    <source>
        <tissue evidence="2">Mature leaves</tissue>
    </source>
</reference>
<feature type="compositionally biased region" description="Polar residues" evidence="1">
    <location>
        <begin position="109"/>
        <end position="123"/>
    </location>
</feature>
<gene>
    <name evidence="2" type="ORF">EJD97_008491</name>
</gene>
<sequence length="136" mass="15299">NKDSICWKSVKTRLGRRTSRRIVVVTTGRHGLSHPIHAISFASLFITLDGRNDRSSQAQRSIGGLRSITLELLEFEYWDYFSDLYDEPEGRTLMATMVHHALRNATLGQNSPSSFSNCTTMTPTDLHEYDGPSQAP</sequence>
<proteinExistence type="predicted"/>